<dbReference type="InterPro" id="IPR001610">
    <property type="entry name" value="PAC"/>
</dbReference>
<dbReference type="Proteomes" id="UP000680514">
    <property type="component" value="Chromosome"/>
</dbReference>
<dbReference type="NCBIfam" id="TIGR00229">
    <property type="entry name" value="sensory_box"/>
    <property type="match status" value="2"/>
</dbReference>
<sequence>MTLPSAPVPAPDDGRTPDTPAPSERWLEIGDRADIGLLRTDAHGRIVDVNTAAARLLGRGIETLRGVDLSHLVEDDARPAVTSALHDLRLRHGPIALDVRLARVQGATARMLMRLSPVRDTAGVLRASTVVLLELDERAPLVHGGDTEQAIASLRASEERCRSLFATIDQGFCVIEVLFDGDRAVDYRFLETNAAFERHTGLRDAVGKRMRELAPSHEEHWFELYGRVARTGQPVREVLPARELDDRMYEVHAFPYGAPGSNRVAVMFDDITLRTRTEHALRVSEERFRYVANATPSILWSASADGELTWLSDRWLEYTGLPVRVDRDSRNGAIHPADRHLAAEAWARAHAGADFDVELRLRRRDGAYRWFLVRAKAMRDDDGQVTAWYGSTTDIHDHKLAEVALRDVDRRKDEFLATLAHELRNPLAPLRNCLHILRMADEGDGAAVDSERLHAVMERQVAQLVRLVDDLMEVSRITRGMVPLHLQAVTIQDVVERAVETSRPLLDAAHHTLDIDMPTLPLPLRADPVRLAQVLSNLLNNAAKYTNPGGHIVLSATRQDADVVLRVRDNGLGIEPDELDRVFDLFNQAEHSIGHAAGGLGIGLTLVRSLVELHGGTVLARSGGLGQGSEFEVRLPLHDGDAVDFSDDEVSGGPMGAAHQRLRLLVVDDNREHTDSLALYLRMTGHTVRTAYDAASALVWQGTFSPDAVLLDLGLPGVDGLEVCRRMRAAGGEALVIVAITGRGQASDRQRSAEAGFDAHLVKPVDPAALVTLVDSLLRIQRREA</sequence>
<dbReference type="InterPro" id="IPR013656">
    <property type="entry name" value="PAS_4"/>
</dbReference>
<dbReference type="SUPFAM" id="SSF55785">
    <property type="entry name" value="PYP-like sensor domain (PAS domain)"/>
    <property type="match status" value="3"/>
</dbReference>
<dbReference type="Gene3D" id="1.10.287.130">
    <property type="match status" value="1"/>
</dbReference>
<evidence type="ECO:0000259" key="9">
    <source>
        <dbReference type="PROSITE" id="PS50113"/>
    </source>
</evidence>
<dbReference type="Gene3D" id="3.40.50.2300">
    <property type="match status" value="1"/>
</dbReference>
<dbReference type="SMART" id="SM00448">
    <property type="entry name" value="REC"/>
    <property type="match status" value="1"/>
</dbReference>
<evidence type="ECO:0000256" key="4">
    <source>
        <dbReference type="PROSITE-ProRule" id="PRU00169"/>
    </source>
</evidence>
<dbReference type="InterPro" id="IPR011006">
    <property type="entry name" value="CheY-like_superfamily"/>
</dbReference>
<dbReference type="SMART" id="SM00388">
    <property type="entry name" value="HisKA"/>
    <property type="match status" value="1"/>
</dbReference>
<dbReference type="InterPro" id="IPR003661">
    <property type="entry name" value="HisK_dim/P_dom"/>
</dbReference>
<evidence type="ECO:0000256" key="3">
    <source>
        <dbReference type="ARBA" id="ARBA00022553"/>
    </source>
</evidence>
<dbReference type="InterPro" id="IPR035965">
    <property type="entry name" value="PAS-like_dom_sf"/>
</dbReference>
<dbReference type="Pfam" id="PF00072">
    <property type="entry name" value="Response_reg"/>
    <property type="match status" value="1"/>
</dbReference>
<evidence type="ECO:0000256" key="5">
    <source>
        <dbReference type="SAM" id="MobiDB-lite"/>
    </source>
</evidence>
<keyword evidence="3 4" id="KW-0597">Phosphoprotein</keyword>
<dbReference type="Pfam" id="PF08447">
    <property type="entry name" value="PAS_3"/>
    <property type="match status" value="1"/>
</dbReference>
<dbReference type="InterPro" id="IPR005467">
    <property type="entry name" value="His_kinase_dom"/>
</dbReference>
<feature type="domain" description="PAS" evidence="8">
    <location>
        <begin position="22"/>
        <end position="92"/>
    </location>
</feature>
<protein>
    <recommendedName>
        <fullName evidence="2">histidine kinase</fullName>
        <ecNumber evidence="2">2.7.13.3</ecNumber>
    </recommendedName>
</protein>
<dbReference type="Gene3D" id="3.30.450.20">
    <property type="entry name" value="PAS domain"/>
    <property type="match status" value="3"/>
</dbReference>
<dbReference type="Pfam" id="PF00512">
    <property type="entry name" value="HisKA"/>
    <property type="match status" value="1"/>
</dbReference>
<keyword evidence="11" id="KW-1185">Reference proteome</keyword>
<feature type="modified residue" description="4-aspartylphosphate" evidence="4">
    <location>
        <position position="712"/>
    </location>
</feature>
<dbReference type="Pfam" id="PF00989">
    <property type="entry name" value="PAS"/>
    <property type="match status" value="1"/>
</dbReference>
<proteinExistence type="predicted"/>
<dbReference type="PROSITE" id="PS50113">
    <property type="entry name" value="PAC"/>
    <property type="match status" value="1"/>
</dbReference>
<evidence type="ECO:0000256" key="2">
    <source>
        <dbReference type="ARBA" id="ARBA00012438"/>
    </source>
</evidence>
<comment type="catalytic activity">
    <reaction evidence="1">
        <text>ATP + protein L-histidine = ADP + protein N-phospho-L-histidine.</text>
        <dbReference type="EC" id="2.7.13.3"/>
    </reaction>
</comment>
<dbReference type="PANTHER" id="PTHR43547:SF2">
    <property type="entry name" value="HYBRID SIGNAL TRANSDUCTION HISTIDINE KINASE C"/>
    <property type="match status" value="1"/>
</dbReference>
<dbReference type="PROSITE" id="PS50110">
    <property type="entry name" value="RESPONSE_REGULATORY"/>
    <property type="match status" value="1"/>
</dbReference>
<name>A0ABM7QC49_9GAMM</name>
<dbReference type="SUPFAM" id="SSF47384">
    <property type="entry name" value="Homodimeric domain of signal transducing histidine kinase"/>
    <property type="match status" value="1"/>
</dbReference>
<dbReference type="CDD" id="cd17580">
    <property type="entry name" value="REC_2_DhkD-like"/>
    <property type="match status" value="1"/>
</dbReference>
<dbReference type="InterPro" id="IPR004358">
    <property type="entry name" value="Sig_transdc_His_kin-like_C"/>
</dbReference>
<dbReference type="SMART" id="SM00091">
    <property type="entry name" value="PAS"/>
    <property type="match status" value="3"/>
</dbReference>
<gene>
    <name evidence="10" type="ORF">LYSHEL_09710</name>
</gene>
<evidence type="ECO:0000259" key="8">
    <source>
        <dbReference type="PROSITE" id="PS50112"/>
    </source>
</evidence>
<accession>A0ABM7QC49</accession>
<dbReference type="EC" id="2.7.13.3" evidence="2"/>
<reference evidence="10 11" key="1">
    <citation type="submission" date="2021-03" db="EMBL/GenBank/DDBJ databases">
        <title>Complete Genome Sequences of Two Lysobacter Strains Isolated from Sea Water (Lysobacter caseinilyticus) and Soil (Lysobacter helvus) in South Korea.</title>
        <authorList>
            <person name="Watanabe Y."/>
            <person name="Arakawa K."/>
        </authorList>
    </citation>
    <scope>NUCLEOTIDE SEQUENCE [LARGE SCALE GENOMIC DNA]</scope>
    <source>
        <strain evidence="10 11">D10</strain>
    </source>
</reference>
<dbReference type="PRINTS" id="PR00344">
    <property type="entry name" value="BCTRLSENSOR"/>
</dbReference>
<dbReference type="Gene3D" id="3.30.565.10">
    <property type="entry name" value="Histidine kinase-like ATPase, C-terminal domain"/>
    <property type="match status" value="1"/>
</dbReference>
<dbReference type="SMART" id="SM00086">
    <property type="entry name" value="PAC"/>
    <property type="match status" value="1"/>
</dbReference>
<dbReference type="PROSITE" id="PS50109">
    <property type="entry name" value="HIS_KIN"/>
    <property type="match status" value="1"/>
</dbReference>
<dbReference type="InterPro" id="IPR013767">
    <property type="entry name" value="PAS_fold"/>
</dbReference>
<dbReference type="InterPro" id="IPR000700">
    <property type="entry name" value="PAS-assoc_C"/>
</dbReference>
<evidence type="ECO:0000313" key="11">
    <source>
        <dbReference type="Proteomes" id="UP000680514"/>
    </source>
</evidence>
<dbReference type="SUPFAM" id="SSF55874">
    <property type="entry name" value="ATPase domain of HSP90 chaperone/DNA topoisomerase II/histidine kinase"/>
    <property type="match status" value="1"/>
</dbReference>
<dbReference type="CDD" id="cd00082">
    <property type="entry name" value="HisKA"/>
    <property type="match status" value="1"/>
</dbReference>
<dbReference type="InterPro" id="IPR003594">
    <property type="entry name" value="HATPase_dom"/>
</dbReference>
<dbReference type="RefSeq" id="WP_213436269.1">
    <property type="nucleotide sequence ID" value="NZ_AP024546.1"/>
</dbReference>
<dbReference type="SUPFAM" id="SSF52172">
    <property type="entry name" value="CheY-like"/>
    <property type="match status" value="1"/>
</dbReference>
<feature type="domain" description="Histidine kinase" evidence="6">
    <location>
        <begin position="418"/>
        <end position="639"/>
    </location>
</feature>
<feature type="compositionally biased region" description="Pro residues" evidence="5">
    <location>
        <begin position="1"/>
        <end position="10"/>
    </location>
</feature>
<feature type="domain" description="Response regulatory" evidence="7">
    <location>
        <begin position="663"/>
        <end position="778"/>
    </location>
</feature>
<evidence type="ECO:0000259" key="6">
    <source>
        <dbReference type="PROSITE" id="PS50109"/>
    </source>
</evidence>
<organism evidence="10 11">
    <name type="scientific">Lysobacter helvus</name>
    <dbReference type="NCBI Taxonomy" id="2675059"/>
    <lineage>
        <taxon>Bacteria</taxon>
        <taxon>Pseudomonadati</taxon>
        <taxon>Pseudomonadota</taxon>
        <taxon>Gammaproteobacteria</taxon>
        <taxon>Lysobacterales</taxon>
        <taxon>Lysobacteraceae</taxon>
        <taxon>Lysobacter</taxon>
    </lineage>
</organism>
<dbReference type="InterPro" id="IPR036890">
    <property type="entry name" value="HATPase_C_sf"/>
</dbReference>
<feature type="domain" description="PAC" evidence="9">
    <location>
        <begin position="355"/>
        <end position="407"/>
    </location>
</feature>
<evidence type="ECO:0000256" key="1">
    <source>
        <dbReference type="ARBA" id="ARBA00000085"/>
    </source>
</evidence>
<dbReference type="PANTHER" id="PTHR43547">
    <property type="entry name" value="TWO-COMPONENT HISTIDINE KINASE"/>
    <property type="match status" value="1"/>
</dbReference>
<dbReference type="InterPro" id="IPR001789">
    <property type="entry name" value="Sig_transdc_resp-reg_receiver"/>
</dbReference>
<evidence type="ECO:0000313" key="10">
    <source>
        <dbReference type="EMBL" id="BCT95100.1"/>
    </source>
</evidence>
<evidence type="ECO:0000259" key="7">
    <source>
        <dbReference type="PROSITE" id="PS50110"/>
    </source>
</evidence>
<dbReference type="Pfam" id="PF02518">
    <property type="entry name" value="HATPase_c"/>
    <property type="match status" value="1"/>
</dbReference>
<dbReference type="InterPro" id="IPR000014">
    <property type="entry name" value="PAS"/>
</dbReference>
<dbReference type="EMBL" id="AP024546">
    <property type="protein sequence ID" value="BCT95100.1"/>
    <property type="molecule type" value="Genomic_DNA"/>
</dbReference>
<feature type="region of interest" description="Disordered" evidence="5">
    <location>
        <begin position="1"/>
        <end position="24"/>
    </location>
</feature>
<dbReference type="CDD" id="cd00130">
    <property type="entry name" value="PAS"/>
    <property type="match status" value="2"/>
</dbReference>
<dbReference type="Pfam" id="PF08448">
    <property type="entry name" value="PAS_4"/>
    <property type="match status" value="1"/>
</dbReference>
<dbReference type="InterPro" id="IPR036097">
    <property type="entry name" value="HisK_dim/P_sf"/>
</dbReference>
<dbReference type="InterPro" id="IPR013655">
    <property type="entry name" value="PAS_fold_3"/>
</dbReference>
<dbReference type="PROSITE" id="PS50112">
    <property type="entry name" value="PAS"/>
    <property type="match status" value="1"/>
</dbReference>
<dbReference type="SMART" id="SM00387">
    <property type="entry name" value="HATPase_c"/>
    <property type="match status" value="1"/>
</dbReference>